<comment type="caution">
    <text evidence="1">The sequence shown here is derived from an EMBL/GenBank/DDBJ whole genome shotgun (WGS) entry which is preliminary data.</text>
</comment>
<dbReference type="Proteomes" id="UP001262410">
    <property type="component" value="Unassembled WGS sequence"/>
</dbReference>
<reference evidence="1 2" key="1">
    <citation type="submission" date="2023-07" db="EMBL/GenBank/DDBJ databases">
        <title>Sorghum-associated microbial communities from plants grown in Nebraska, USA.</title>
        <authorList>
            <person name="Schachtman D."/>
        </authorList>
    </citation>
    <scope>NUCLEOTIDE SEQUENCE [LARGE SCALE GENOMIC DNA]</scope>
    <source>
        <strain evidence="1 2">584</strain>
    </source>
</reference>
<dbReference type="EMBL" id="JAVDPW010000004">
    <property type="protein sequence ID" value="MDR6289986.1"/>
    <property type="molecule type" value="Genomic_DNA"/>
</dbReference>
<dbReference type="RefSeq" id="WP_309794379.1">
    <property type="nucleotide sequence ID" value="NZ_JAVDPW010000004.1"/>
</dbReference>
<protein>
    <submittedName>
        <fullName evidence="1">Uncharacterized protein</fullName>
    </submittedName>
</protein>
<organism evidence="1 2">
    <name type="scientific">Inquilinus ginsengisoli</name>
    <dbReference type="NCBI Taxonomy" id="363840"/>
    <lineage>
        <taxon>Bacteria</taxon>
        <taxon>Pseudomonadati</taxon>
        <taxon>Pseudomonadota</taxon>
        <taxon>Alphaproteobacteria</taxon>
        <taxon>Rhodospirillales</taxon>
        <taxon>Rhodospirillaceae</taxon>
        <taxon>Inquilinus</taxon>
    </lineage>
</organism>
<proteinExistence type="predicted"/>
<name>A0ABU1JMZ3_9PROT</name>
<keyword evidence="2" id="KW-1185">Reference proteome</keyword>
<accession>A0ABU1JMZ3</accession>
<evidence type="ECO:0000313" key="2">
    <source>
        <dbReference type="Proteomes" id="UP001262410"/>
    </source>
</evidence>
<sequence>MAVKTNDEIWADFNPDGSVHEPAKQDIRRKLNAVEALATAAGVGAAHYPTKAAMDADLSQPDGTIGVIYSDPVDANNYPSAWFWNDAGNVWVLGVDRIGNMENRVAQSTGGVDGLYRSTGTARPIAWLDKSSYEVIYPVALTLPDTRFTATPDATGLTIAATGLMPGIQPIGIKIKHNLLPGDSITFRAKFTAGTLTTGSGFWIGTDPATTGPISNDARETVYRNGGLLYALANGISADGSREALAPNFNNLPGPALIVGTVVDYMVDVLSDRKQQIRIIQDGLQISVDTVADVTPNGSIIIGANLAANQTVFISEVTRRPTPSTVLYVHSGVGSSGDGTRGAPLKSLTDIPKAMVDLGLVGKPIRVKCLTDNVYPYFQFKESLSPRWDVDGLPGGNTAFLGFNSGEVPVFTLVPGTGGLVFTTPTMLGPQLRSASNQPFILNLAWNPRPWYTMTNKALKSVPTANGGVDMVGRTDGAFANVSGQLIIRLPDGLPSPNPNDYPLPIDPLNPTGPKYAILVSRVTNVLAVTEGSPEVNFNNITLRWASGALFAGGAGFGKFTNCKFEWSGYNAPGVELQNGQYEFVGCEWNFTDGDCLGRAPRIDMPYQIGSTMVTRLTDCKLSRTGMQEAPLGSGFFLGGDGFSVHLFDDGTKRRHVVYMTNVHIHDTWKCGYVGSADYLMASGLLIERCGTEQFSLFADTNPSAAGRTMRNIVNGFRFDPQGVGLTGVRSIATDGMALCETVLDNGWIGTPQPLGYEIEVTATALDGQTRDPSKNIIRYTNVTTERDAGSVARNGDGLAKGMLTFSGNPANGDTCTIGPTVYTFNTVLGGANSIKIGGSALKTRNNLIAAIMADQLQIGENYGAGTVVHPTVIALAAGNNMRLYAKASGTGGNAIVATEVSTALSFGAGTLAGGAAPQGTFTPVTAHKLL</sequence>
<gene>
    <name evidence="1" type="ORF">E9232_002507</name>
</gene>
<evidence type="ECO:0000313" key="1">
    <source>
        <dbReference type="EMBL" id="MDR6289986.1"/>
    </source>
</evidence>